<proteinExistence type="predicted"/>
<evidence type="ECO:0000256" key="1">
    <source>
        <dbReference type="SAM" id="MobiDB-lite"/>
    </source>
</evidence>
<protein>
    <submittedName>
        <fullName evidence="2">Uncharacterized protein</fullName>
    </submittedName>
</protein>
<feature type="region of interest" description="Disordered" evidence="1">
    <location>
        <begin position="1"/>
        <end position="20"/>
    </location>
</feature>
<dbReference type="AlphaFoldDB" id="A0A6M3LWU2"/>
<evidence type="ECO:0000313" key="2">
    <source>
        <dbReference type="EMBL" id="QJA99253.1"/>
    </source>
</evidence>
<accession>A0A6M3LWU2</accession>
<reference evidence="2" key="1">
    <citation type="submission" date="2020-03" db="EMBL/GenBank/DDBJ databases">
        <title>The deep terrestrial virosphere.</title>
        <authorList>
            <person name="Holmfeldt K."/>
            <person name="Nilsson E."/>
            <person name="Simone D."/>
            <person name="Lopez-Fernandez M."/>
            <person name="Wu X."/>
            <person name="de Brujin I."/>
            <person name="Lundin D."/>
            <person name="Andersson A."/>
            <person name="Bertilsson S."/>
            <person name="Dopson M."/>
        </authorList>
    </citation>
    <scope>NUCLEOTIDE SEQUENCE</scope>
    <source>
        <strain evidence="2">MM171A01235</strain>
    </source>
</reference>
<dbReference type="EMBL" id="MT143638">
    <property type="protein sequence ID" value="QJA99253.1"/>
    <property type="molecule type" value="Genomic_DNA"/>
</dbReference>
<sequence>MPNQDWEKVKEALKKAPTEEARKEAAEAFRRYQVVSLAQGRRSRPTLVSLGLDKPYPTAIEIKDISGEIERNPAFFEHMREIVEED</sequence>
<name>A0A6M3LWU2_9ZZZZ</name>
<organism evidence="2">
    <name type="scientific">viral metagenome</name>
    <dbReference type="NCBI Taxonomy" id="1070528"/>
    <lineage>
        <taxon>unclassified sequences</taxon>
        <taxon>metagenomes</taxon>
        <taxon>organismal metagenomes</taxon>
    </lineage>
</organism>
<gene>
    <name evidence="2" type="ORF">MM171A01235_0010</name>
</gene>